<feature type="region of interest" description="Disordered" evidence="1">
    <location>
        <begin position="76"/>
        <end position="97"/>
    </location>
</feature>
<comment type="caution">
    <text evidence="2">The sequence shown here is derived from an EMBL/GenBank/DDBJ whole genome shotgun (WGS) entry which is preliminary data.</text>
</comment>
<dbReference type="AlphaFoldDB" id="A0A0M0J487"/>
<evidence type="ECO:0000313" key="2">
    <source>
        <dbReference type="EMBL" id="KOO21023.1"/>
    </source>
</evidence>
<sequence length="97" mass="11041">MKRTDTSGSKLSDTDFETWNAAVRDAAKEKADEEYAMRKAMHENGDTTKAIELVEKGTSDEERELAYGWEMREWGVPNPEPYCPAKKETPSAHNWGM</sequence>
<dbReference type="Proteomes" id="UP000037460">
    <property type="component" value="Unassembled WGS sequence"/>
</dbReference>
<keyword evidence="3" id="KW-1185">Reference proteome</keyword>
<protein>
    <submittedName>
        <fullName evidence="2">Uncharacterized protein</fullName>
    </submittedName>
</protein>
<dbReference type="EMBL" id="JWZX01003395">
    <property type="protein sequence ID" value="KOO21023.1"/>
    <property type="molecule type" value="Genomic_DNA"/>
</dbReference>
<evidence type="ECO:0000256" key="1">
    <source>
        <dbReference type="SAM" id="MobiDB-lite"/>
    </source>
</evidence>
<accession>A0A0M0J487</accession>
<proteinExistence type="predicted"/>
<organism evidence="2 3">
    <name type="scientific">Chrysochromulina tobinii</name>
    <dbReference type="NCBI Taxonomy" id="1460289"/>
    <lineage>
        <taxon>Eukaryota</taxon>
        <taxon>Haptista</taxon>
        <taxon>Haptophyta</taxon>
        <taxon>Prymnesiophyceae</taxon>
        <taxon>Prymnesiales</taxon>
        <taxon>Chrysochromulinaceae</taxon>
        <taxon>Chrysochromulina</taxon>
    </lineage>
</organism>
<evidence type="ECO:0000313" key="3">
    <source>
        <dbReference type="Proteomes" id="UP000037460"/>
    </source>
</evidence>
<name>A0A0M0J487_9EUKA</name>
<gene>
    <name evidence="2" type="ORF">Ctob_007901</name>
</gene>
<reference evidence="3" key="1">
    <citation type="journal article" date="2015" name="PLoS Genet.">
        <title>Genome Sequence and Transcriptome Analyses of Chrysochromulina tobin: Metabolic Tools for Enhanced Algal Fitness in the Prominent Order Prymnesiales (Haptophyceae).</title>
        <authorList>
            <person name="Hovde B.T."/>
            <person name="Deodato C.R."/>
            <person name="Hunsperger H.M."/>
            <person name="Ryken S.A."/>
            <person name="Yost W."/>
            <person name="Jha R.K."/>
            <person name="Patterson J."/>
            <person name="Monnat R.J. Jr."/>
            <person name="Barlow S.B."/>
            <person name="Starkenburg S.R."/>
            <person name="Cattolico R.A."/>
        </authorList>
    </citation>
    <scope>NUCLEOTIDE SEQUENCE</scope>
    <source>
        <strain evidence="3">CCMP291</strain>
    </source>
</reference>